<protein>
    <submittedName>
        <fullName evidence="2">AcvB/VirJ family lysyl-phosphatidylglycerol hydrolase</fullName>
    </submittedName>
</protein>
<dbReference type="SUPFAM" id="SSF53474">
    <property type="entry name" value="alpha/beta-Hydrolases"/>
    <property type="match status" value="1"/>
</dbReference>
<dbReference type="RefSeq" id="WP_380937803.1">
    <property type="nucleotide sequence ID" value="NZ_JBHUFC010000001.1"/>
</dbReference>
<evidence type="ECO:0000313" key="2">
    <source>
        <dbReference type="EMBL" id="MFD1786123.1"/>
    </source>
</evidence>
<accession>A0ABW4N7K4</accession>
<dbReference type="GO" id="GO:0016787">
    <property type="term" value="F:hydrolase activity"/>
    <property type="evidence" value="ECO:0007669"/>
    <property type="project" value="UniProtKB-KW"/>
</dbReference>
<keyword evidence="2" id="KW-0378">Hydrolase</keyword>
<feature type="domain" description="Bacterial virulence" evidence="1">
    <location>
        <begin position="49"/>
        <end position="233"/>
    </location>
</feature>
<dbReference type="InterPro" id="IPR010333">
    <property type="entry name" value="VirJ"/>
</dbReference>
<name>A0ABW4N7K4_9SPHN</name>
<reference evidence="3" key="1">
    <citation type="journal article" date="2019" name="Int. J. Syst. Evol. Microbiol.">
        <title>The Global Catalogue of Microorganisms (GCM) 10K type strain sequencing project: providing services to taxonomists for standard genome sequencing and annotation.</title>
        <authorList>
            <consortium name="The Broad Institute Genomics Platform"/>
            <consortium name="The Broad Institute Genome Sequencing Center for Infectious Disease"/>
            <person name="Wu L."/>
            <person name="Ma J."/>
        </authorList>
    </citation>
    <scope>NUCLEOTIDE SEQUENCE [LARGE SCALE GENOMIC DNA]</scope>
    <source>
        <strain evidence="3">Q85</strain>
    </source>
</reference>
<dbReference type="InterPro" id="IPR029058">
    <property type="entry name" value="AB_hydrolase_fold"/>
</dbReference>
<gene>
    <name evidence="2" type="ORF">ACFSC3_00920</name>
</gene>
<dbReference type="Pfam" id="PF06057">
    <property type="entry name" value="VirJ"/>
    <property type="match status" value="1"/>
</dbReference>
<proteinExistence type="predicted"/>
<comment type="caution">
    <text evidence="2">The sequence shown here is derived from an EMBL/GenBank/DDBJ whole genome shotgun (WGS) entry which is preliminary data.</text>
</comment>
<dbReference type="Proteomes" id="UP001597283">
    <property type="component" value="Unassembled WGS sequence"/>
</dbReference>
<dbReference type="EMBL" id="JBHUFC010000001">
    <property type="protein sequence ID" value="MFD1786123.1"/>
    <property type="molecule type" value="Genomic_DNA"/>
</dbReference>
<evidence type="ECO:0000313" key="3">
    <source>
        <dbReference type="Proteomes" id="UP001597283"/>
    </source>
</evidence>
<sequence>MRRGRVLSVLVAVIVAVIAGSTAYVWHLGYLGGPVYTVVEARGADRDGTVAVFFSGDMGFNAGMGPTIAGHIADAGIPVLAVNSLTAFAHRRSVVASNTLVADAVARAEAMPGAKRVMLIGQSFGANIVLAGAAALPPALKRNVAIVELIVPSDSMLFRATPGGAFDITHDGPALPYAQQLTGPNVLCLHGESETGSLCPEWHQRNVTSVALPGGHFLHEDSALVTATLLRALGGPDA</sequence>
<dbReference type="Gene3D" id="3.40.50.1820">
    <property type="entry name" value="alpha/beta hydrolase"/>
    <property type="match status" value="1"/>
</dbReference>
<keyword evidence="3" id="KW-1185">Reference proteome</keyword>
<evidence type="ECO:0000259" key="1">
    <source>
        <dbReference type="Pfam" id="PF06057"/>
    </source>
</evidence>
<organism evidence="2 3">
    <name type="scientific">Sphingomonas floccifaciens</name>
    <dbReference type="NCBI Taxonomy" id="1844115"/>
    <lineage>
        <taxon>Bacteria</taxon>
        <taxon>Pseudomonadati</taxon>
        <taxon>Pseudomonadota</taxon>
        <taxon>Alphaproteobacteria</taxon>
        <taxon>Sphingomonadales</taxon>
        <taxon>Sphingomonadaceae</taxon>
        <taxon>Sphingomonas</taxon>
    </lineage>
</organism>